<keyword evidence="1" id="KW-1133">Transmembrane helix</keyword>
<name>A0A0J6WPA8_9FIRM</name>
<protein>
    <recommendedName>
        <fullName evidence="4">DUF3311 domain-containing protein</fullName>
    </recommendedName>
</protein>
<sequence length="64" mass="7473">MRHILTAIPFIWIILALPFVNTFHPQILGLPFVAFWIQAGVVITVFCIHTLWMLDKKDKKRNAQ</sequence>
<evidence type="ECO:0000313" key="3">
    <source>
        <dbReference type="Proteomes" id="UP000036503"/>
    </source>
</evidence>
<dbReference type="PATRIC" id="fig|1122219.3.peg.3387"/>
<keyword evidence="1" id="KW-0472">Membrane</keyword>
<dbReference type="AlphaFoldDB" id="A0A0J6WPA8"/>
<keyword evidence="1" id="KW-0812">Transmembrane</keyword>
<comment type="caution">
    <text evidence="2">The sequence shown here is derived from an EMBL/GenBank/DDBJ whole genome shotgun (WGS) entry which is preliminary data.</text>
</comment>
<keyword evidence="3" id="KW-1185">Reference proteome</keyword>
<evidence type="ECO:0000313" key="2">
    <source>
        <dbReference type="EMBL" id="KMO85235.1"/>
    </source>
</evidence>
<dbReference type="RefSeq" id="WP_048515593.1">
    <property type="nucleotide sequence ID" value="NZ_FUXD01000081.1"/>
</dbReference>
<evidence type="ECO:0008006" key="4">
    <source>
        <dbReference type="Google" id="ProtNLM"/>
    </source>
</evidence>
<dbReference type="InterPro" id="IPR021741">
    <property type="entry name" value="DUF3311"/>
</dbReference>
<reference evidence="2 3" key="1">
    <citation type="submission" date="2015-06" db="EMBL/GenBank/DDBJ databases">
        <title>Draft genome sequence of beer spoilage bacterium Megasphaera cerevisiae type strain 20462.</title>
        <authorList>
            <person name="Kutumbaka K."/>
            <person name="Pasmowitz J."/>
            <person name="Mategko J."/>
            <person name="Reyes D."/>
            <person name="Friedrich A."/>
            <person name="Han S."/>
            <person name="Martens-Habbena W."/>
            <person name="Neal-McKinney J."/>
            <person name="Janagama H.K."/>
            <person name="Nadala C."/>
            <person name="Samadpour M."/>
        </authorList>
    </citation>
    <scope>NUCLEOTIDE SEQUENCE [LARGE SCALE GENOMIC DNA]</scope>
    <source>
        <strain evidence="2 3">DSM 20462</strain>
    </source>
</reference>
<organism evidence="2 3">
    <name type="scientific">Megasphaera cerevisiae DSM 20462</name>
    <dbReference type="NCBI Taxonomy" id="1122219"/>
    <lineage>
        <taxon>Bacteria</taxon>
        <taxon>Bacillati</taxon>
        <taxon>Bacillota</taxon>
        <taxon>Negativicutes</taxon>
        <taxon>Veillonellales</taxon>
        <taxon>Veillonellaceae</taxon>
        <taxon>Megasphaera</taxon>
    </lineage>
</organism>
<dbReference type="InParanoid" id="A0A0J6WPA8"/>
<dbReference type="STRING" id="39029.BSR42_04050"/>
<dbReference type="EMBL" id="LEKT01000086">
    <property type="protein sequence ID" value="KMO85235.1"/>
    <property type="molecule type" value="Genomic_DNA"/>
</dbReference>
<dbReference type="Pfam" id="PF11755">
    <property type="entry name" value="DUF3311"/>
    <property type="match status" value="1"/>
</dbReference>
<dbReference type="Proteomes" id="UP000036503">
    <property type="component" value="Unassembled WGS sequence"/>
</dbReference>
<evidence type="ECO:0000256" key="1">
    <source>
        <dbReference type="SAM" id="Phobius"/>
    </source>
</evidence>
<feature type="transmembrane region" description="Helical" evidence="1">
    <location>
        <begin position="32"/>
        <end position="54"/>
    </location>
</feature>
<gene>
    <name evidence="2" type="ORF">AB840_14685</name>
</gene>
<dbReference type="OrthoDB" id="3628949at2"/>
<dbReference type="FunCoup" id="A0A0J6WPA8">
    <property type="interactions" value="14"/>
</dbReference>
<proteinExistence type="predicted"/>
<accession>A0A0J6WPA8</accession>